<comment type="catalytic activity">
    <reaction evidence="11">
        <text>an alpha-D-Man-(1-&gt;2)-alpha-D-Man-(1-&gt;2)-alpha-D-Man-(1-&gt;3)-[alpha-D-Man-(1-&gt;2)-alpha-D-Man-(1-&gt;3)-alpha-D-Man-(1-&gt;6)]-beta-D-Man-(1-&gt;4)-beta-D-GlcNAc-(1-&gt;4)-alpha-D-GlcNAc-diphospho-di-trans,poly-cis-dolichol + a di-trans,poly-cis-dolichyl beta-D-mannosyl phosphate = an alpha-D-Man-(1-&gt;2)-alpha-D-Man-(1-&gt;2)-alpha-D-Man-(1-&gt;3)-[alpha-D-Man-(1-&gt;2)-alpha-D-Man-(1-&gt;3)-[alpha-D-Man-(1-&gt;6)]-alpha-D-Man-(1-&gt;6)]-beta-D-Man-(1-&gt;4)-beta-D-GlcNAc-(1-&gt;4)-alpha-D-GlcNAc-diphospho-di-trans,poly-cis-dolichol + a di-trans,poly-cis-dolichyl phosphate + H(+)</text>
        <dbReference type="Rhea" id="RHEA:29535"/>
        <dbReference type="Rhea" id="RHEA-COMP:19498"/>
        <dbReference type="Rhea" id="RHEA-COMP:19501"/>
        <dbReference type="Rhea" id="RHEA-COMP:19518"/>
        <dbReference type="Rhea" id="RHEA-COMP:19519"/>
        <dbReference type="ChEBI" id="CHEBI:15378"/>
        <dbReference type="ChEBI" id="CHEBI:57683"/>
        <dbReference type="ChEBI" id="CHEBI:58211"/>
        <dbReference type="ChEBI" id="CHEBI:132517"/>
        <dbReference type="ChEBI" id="CHEBI:132519"/>
        <dbReference type="EC" id="2.4.1.260"/>
    </reaction>
    <physiologicalReaction direction="left-to-right" evidence="11">
        <dbReference type="Rhea" id="RHEA:29536"/>
    </physiologicalReaction>
</comment>
<dbReference type="VEuPathDB" id="AmoebaDB:NfTy_080600"/>
<dbReference type="EMBL" id="VFQX01000074">
    <property type="protein sequence ID" value="KAF0971619.1"/>
    <property type="molecule type" value="Genomic_DNA"/>
</dbReference>
<dbReference type="InterPro" id="IPR008978">
    <property type="entry name" value="HSP20-like_chaperone"/>
</dbReference>
<feature type="transmembrane region" description="Helical" evidence="12">
    <location>
        <begin position="204"/>
        <end position="222"/>
    </location>
</feature>
<dbReference type="SUPFAM" id="SSF49764">
    <property type="entry name" value="HSP20-like chaperones"/>
    <property type="match status" value="1"/>
</dbReference>
<feature type="transmembrane region" description="Helical" evidence="12">
    <location>
        <begin position="358"/>
        <end position="379"/>
    </location>
</feature>
<dbReference type="PANTHER" id="PTHR22760:SF1">
    <property type="entry name" value="DOL-P-MAN:MAN(7)GLCNAC(2)-PP-DOL ALPHA-1,6-MANNOSYLTRANSFERASE"/>
    <property type="match status" value="1"/>
</dbReference>
<feature type="transmembrane region" description="Helical" evidence="12">
    <location>
        <begin position="117"/>
        <end position="141"/>
    </location>
</feature>
<dbReference type="VEuPathDB" id="AmoebaDB:NF0129150"/>
<keyword evidence="8 12" id="KW-1133">Transmembrane helix</keyword>
<evidence type="ECO:0000256" key="2">
    <source>
        <dbReference type="ARBA" id="ARBA00004922"/>
    </source>
</evidence>
<feature type="transmembrane region" description="Helical" evidence="12">
    <location>
        <begin position="412"/>
        <end position="430"/>
    </location>
</feature>
<dbReference type="InterPro" id="IPR007052">
    <property type="entry name" value="CS_dom"/>
</dbReference>
<keyword evidence="7 12" id="KW-0256">Endoplasmic reticulum</keyword>
<organism evidence="15 16">
    <name type="scientific">Naegleria fowleri</name>
    <name type="common">Brain eating amoeba</name>
    <dbReference type="NCBI Taxonomy" id="5763"/>
    <lineage>
        <taxon>Eukaryota</taxon>
        <taxon>Discoba</taxon>
        <taxon>Heterolobosea</taxon>
        <taxon>Tetramitia</taxon>
        <taxon>Eutetramitia</taxon>
        <taxon>Vahlkampfiidae</taxon>
        <taxon>Naegleria</taxon>
    </lineage>
</organism>
<keyword evidence="6 12" id="KW-0812">Transmembrane</keyword>
<feature type="domain" description="CS" evidence="14">
    <location>
        <begin position="560"/>
        <end position="660"/>
    </location>
</feature>
<evidence type="ECO:0000256" key="8">
    <source>
        <dbReference type="ARBA" id="ARBA00022989"/>
    </source>
</evidence>
<dbReference type="AlphaFoldDB" id="A0A6A5BEZ6"/>
<evidence type="ECO:0000313" key="16">
    <source>
        <dbReference type="Proteomes" id="UP000444721"/>
    </source>
</evidence>
<evidence type="ECO:0000256" key="3">
    <source>
        <dbReference type="ARBA" id="ARBA00007063"/>
    </source>
</evidence>
<name>A0A6A5BEZ6_NAEFO</name>
<feature type="compositionally biased region" description="Basic and acidic residues" evidence="13">
    <location>
        <begin position="1"/>
        <end position="11"/>
    </location>
</feature>
<evidence type="ECO:0000256" key="10">
    <source>
        <dbReference type="ARBA" id="ARBA00044721"/>
    </source>
</evidence>
<proteinExistence type="inferred from homology"/>
<comment type="caution">
    <text evidence="15">The sequence shown here is derived from an EMBL/GenBank/DDBJ whole genome shotgun (WGS) entry which is preliminary data.</text>
</comment>
<dbReference type="OrthoDB" id="19039at2759"/>
<evidence type="ECO:0000256" key="9">
    <source>
        <dbReference type="ARBA" id="ARBA00023136"/>
    </source>
</evidence>
<evidence type="ECO:0000256" key="5">
    <source>
        <dbReference type="ARBA" id="ARBA00022679"/>
    </source>
</evidence>
<dbReference type="PROSITE" id="PS51203">
    <property type="entry name" value="CS"/>
    <property type="match status" value="1"/>
</dbReference>
<dbReference type="GO" id="GO:0052917">
    <property type="term" value="F:dol-P-Man:Man(7)GlcNAc(2)-PP-Dol alpha-1,6-mannosyltransferase activity"/>
    <property type="evidence" value="ECO:0007669"/>
    <property type="project" value="UniProtKB-EC"/>
</dbReference>
<protein>
    <recommendedName>
        <fullName evidence="12">Mannosyltransferase</fullName>
        <ecNumber evidence="12">2.4.1.-</ecNumber>
    </recommendedName>
</protein>
<dbReference type="RefSeq" id="XP_044556335.1">
    <property type="nucleotide sequence ID" value="XM_044713844.1"/>
</dbReference>
<keyword evidence="5" id="KW-0808">Transferase</keyword>
<comment type="similarity">
    <text evidence="3 12">Belongs to the glycosyltransferase 22 family.</text>
</comment>
<keyword evidence="4 12" id="KW-0328">Glycosyltransferase</keyword>
<dbReference type="VEuPathDB" id="AmoebaDB:FDP41_009842"/>
<dbReference type="InterPro" id="IPR005599">
    <property type="entry name" value="GPI_mannosylTrfase"/>
</dbReference>
<evidence type="ECO:0000256" key="7">
    <source>
        <dbReference type="ARBA" id="ARBA00022824"/>
    </source>
</evidence>
<comment type="function">
    <text evidence="10">Mannosyltransferase that operates in the biosynthetic pathway of dolichol-linked oligosaccharides, the glycan precursors employed in protein asparagine (N)-glycosylation. The assembly of dolichol-linked oligosaccharides begins on the cytosolic side of the endoplasmic reticulum membrane and finishes in its lumen. The sequential addition of sugars to dolichol pyrophosphate produces dolichol-linked oligosaccharides containing fourteen sugars, including two GlcNAcs, nine mannoses and three glucoses. Once assembled, the oligosaccharide is transferred from the lipid to nascent proteins by oligosaccharyltransferases. In the lumen of the endoplasmic reticulum, adds the eighth mannose residue in an alpha-1,6 linkage onto Man(7)GlcNAc(2)-PP-dolichol to produce Man(8)GlcNAc(2)-PP-dolichol.</text>
</comment>
<dbReference type="GO" id="GO:0006487">
    <property type="term" value="P:protein N-linked glycosylation"/>
    <property type="evidence" value="ECO:0007669"/>
    <property type="project" value="TreeGrafter"/>
</dbReference>
<feature type="transmembrane region" description="Helical" evidence="12">
    <location>
        <begin position="738"/>
        <end position="756"/>
    </location>
</feature>
<feature type="transmembrane region" description="Helical" evidence="12">
    <location>
        <begin position="57"/>
        <end position="77"/>
    </location>
</feature>
<gene>
    <name evidence="15" type="ORF">FDP41_009842</name>
</gene>
<evidence type="ECO:0000256" key="13">
    <source>
        <dbReference type="SAM" id="MobiDB-lite"/>
    </source>
</evidence>
<dbReference type="PANTHER" id="PTHR22760">
    <property type="entry name" value="GLYCOSYLTRANSFERASE"/>
    <property type="match status" value="1"/>
</dbReference>
<dbReference type="EC" id="2.4.1.-" evidence="12"/>
<evidence type="ECO:0000256" key="4">
    <source>
        <dbReference type="ARBA" id="ARBA00022676"/>
    </source>
</evidence>
<feature type="transmembrane region" description="Helical" evidence="12">
    <location>
        <begin position="385"/>
        <end position="405"/>
    </location>
</feature>
<evidence type="ECO:0000256" key="12">
    <source>
        <dbReference type="RuleBase" id="RU363075"/>
    </source>
</evidence>
<evidence type="ECO:0000256" key="11">
    <source>
        <dbReference type="ARBA" id="ARBA00048899"/>
    </source>
</evidence>
<comment type="subcellular location">
    <subcellularLocation>
        <location evidence="1 12">Endoplasmic reticulum membrane</location>
        <topology evidence="1 12">Multi-pass membrane protein</topology>
    </subcellularLocation>
</comment>
<feature type="region of interest" description="Disordered" evidence="13">
    <location>
        <begin position="1"/>
        <end position="36"/>
    </location>
</feature>
<feature type="transmembrane region" description="Helical" evidence="12">
    <location>
        <begin position="153"/>
        <end position="170"/>
    </location>
</feature>
<keyword evidence="9 12" id="KW-0472">Membrane</keyword>
<evidence type="ECO:0000259" key="14">
    <source>
        <dbReference type="PROSITE" id="PS51203"/>
    </source>
</evidence>
<dbReference type="GeneID" id="68117057"/>
<evidence type="ECO:0000256" key="1">
    <source>
        <dbReference type="ARBA" id="ARBA00004477"/>
    </source>
</evidence>
<sequence length="768" mass="87611">MSKPKSLHDDDSTTGASSVSSQRATASNGGEDSDERKLLQNLKTNNKRPTSSRHHQIPLLLLSDLGLFASMMLHFIICPFTKVEESFNTQATFDILSKTSTSDFDHMFFPGVVPRTFIGASIVSTLVQMVRPILFPIFQMFSFISTDAPSDLLLMRFVLGCLSFTGYQFFKNGIRIRFGTSIALCFNIINLVQFHLLFYMSRPLPNTFALILVYIAFGFWTRNHVKSMFFLLGFTAVVFRSDVFVLIVPLAFLCLSTQQIHLFSGIWVGVTSIVSGVIYSILVDSYFWRRFIWPEGEVFLYNTVENKSIHWGALPFHWYFTSALPRSLLCALTFIPFSLGGLKRSRSESNDTTKISKLVLIGTMFCGALLFVILYSFLPHKELRFIFYALPLFNLVAAIGLSSLLSGNIVKIAFATLLLTGSLFSSSLFLHVSSLNYYGAGGLMKLHDYLDNSRNSTEPVLIHMDAHVTMNGVSQYLYRDQYSYSKLEILDNTTLNTIHQEMFTHLLTGEQILNNANFRLIGRQSGFKNLNYRKILSNPSELVVIEHKIYMYERVGIPEYLIPIVKWAQRRDKVLLTVELSNATELSIHMTDRDAISFRGKSSGRWYSFDLKLFDDIGKLTFEPGIRWIKITLLKRKSYFWTKLSKDPSNPFKKDWDNWVETENEDDYNPELALSSLDPSVIQQWYTEGHGTTETVMLKKAISLVVGKTSAENTFNRVLIRIHKIIDQSQRLFSPIQYSRLVTFSLFGMVIVLYLNNSLVQGSKLKQD</sequence>
<dbReference type="GO" id="GO:0005789">
    <property type="term" value="C:endoplasmic reticulum membrane"/>
    <property type="evidence" value="ECO:0007669"/>
    <property type="project" value="UniProtKB-SubCell"/>
</dbReference>
<dbReference type="UniPathway" id="UPA00378"/>
<dbReference type="Proteomes" id="UP000444721">
    <property type="component" value="Unassembled WGS sequence"/>
</dbReference>
<dbReference type="Pfam" id="PF03901">
    <property type="entry name" value="Glyco_transf_22"/>
    <property type="match status" value="1"/>
</dbReference>
<evidence type="ECO:0000256" key="6">
    <source>
        <dbReference type="ARBA" id="ARBA00022692"/>
    </source>
</evidence>
<keyword evidence="16" id="KW-1185">Reference proteome</keyword>
<feature type="transmembrane region" description="Helical" evidence="12">
    <location>
        <begin position="262"/>
        <end position="282"/>
    </location>
</feature>
<feature type="compositionally biased region" description="Polar residues" evidence="13">
    <location>
        <begin position="13"/>
        <end position="30"/>
    </location>
</feature>
<feature type="transmembrane region" description="Helical" evidence="12">
    <location>
        <begin position="228"/>
        <end position="255"/>
    </location>
</feature>
<feature type="transmembrane region" description="Helical" evidence="12">
    <location>
        <begin position="176"/>
        <end position="197"/>
    </location>
</feature>
<comment type="pathway">
    <text evidence="2">Protein modification; protein glycosylation.</text>
</comment>
<reference evidence="15 16" key="1">
    <citation type="journal article" date="2019" name="Sci. Rep.">
        <title>Nanopore sequencing improves the draft genome of the human pathogenic amoeba Naegleria fowleri.</title>
        <authorList>
            <person name="Liechti N."/>
            <person name="Schurch N."/>
            <person name="Bruggmann R."/>
            <person name="Wittwer M."/>
        </authorList>
    </citation>
    <scope>NUCLEOTIDE SEQUENCE [LARGE SCALE GENOMIC DNA]</scope>
    <source>
        <strain evidence="15 16">ATCC 30894</strain>
    </source>
</reference>
<accession>A0A6A5BEZ6</accession>
<evidence type="ECO:0000313" key="15">
    <source>
        <dbReference type="EMBL" id="KAF0971619.1"/>
    </source>
</evidence>
<dbReference type="Gene3D" id="2.60.40.790">
    <property type="match status" value="1"/>
</dbReference>